<organism evidence="1 2">
    <name type="scientific">Gloeothece verrucosa (strain PCC 7822)</name>
    <name type="common">Cyanothece sp. (strain PCC 7822)</name>
    <dbReference type="NCBI Taxonomy" id="497965"/>
    <lineage>
        <taxon>Bacteria</taxon>
        <taxon>Bacillati</taxon>
        <taxon>Cyanobacteriota</taxon>
        <taxon>Cyanophyceae</taxon>
        <taxon>Oscillatoriophycideae</taxon>
        <taxon>Chroococcales</taxon>
        <taxon>Aphanothecaceae</taxon>
        <taxon>Gloeothece</taxon>
        <taxon>Gloeothece verrucosa</taxon>
    </lineage>
</organism>
<dbReference type="STRING" id="497965.Cyan7822_0234"/>
<evidence type="ECO:0008006" key="3">
    <source>
        <dbReference type="Google" id="ProtNLM"/>
    </source>
</evidence>
<evidence type="ECO:0000313" key="1">
    <source>
        <dbReference type="EMBL" id="ADN12283.1"/>
    </source>
</evidence>
<dbReference type="eggNOG" id="COG0657">
    <property type="taxonomic scope" value="Bacteria"/>
</dbReference>
<dbReference type="InterPro" id="IPR010846">
    <property type="entry name" value="AmiA-like"/>
</dbReference>
<dbReference type="RefSeq" id="WP_013320393.1">
    <property type="nucleotide sequence ID" value="NC_014501.1"/>
</dbReference>
<keyword evidence="2" id="KW-1185">Reference proteome</keyword>
<evidence type="ECO:0000313" key="2">
    <source>
        <dbReference type="Proteomes" id="UP000008206"/>
    </source>
</evidence>
<accession>E0UJN9</accession>
<dbReference type="Pfam" id="PF07313">
    <property type="entry name" value="AmiA-like"/>
    <property type="match status" value="1"/>
</dbReference>
<dbReference type="Gene3D" id="2.30.260.10">
    <property type="entry name" value="putative xylanase like domain"/>
    <property type="match status" value="1"/>
</dbReference>
<name>E0UJN9_GLOV7</name>
<dbReference type="OrthoDB" id="557162at2"/>
<dbReference type="Gene3D" id="1.10.3670.10">
    <property type="entry name" value="Putative xylanase like domain"/>
    <property type="match status" value="1"/>
</dbReference>
<sequence>MNKPSLHSLCRLAAWREIKTPFLLALSLIISLNIAPKTTSTEQPPIITQQQQNEQQKDFQQLINYAATHQLNNKSMGQIMQAIAHQLLGSQYKAGLLEQTPEESLFISLKQFDCLLFVETVLALSRNIAQQDYTYPTFTHHIQDTRYRQGKLDGYCSRLHYFSEWIEDNQKRGNIQNITASLGGIPLKKTLNFMSTHRQAYRQLKSHTNYECILQVEKNLESLKIRYIPQPQIRQIYNQLQPGDIIGVATNLSGLDVTHTGLVYRFPNGKIGFIHASPAGQVTIAADLQQYIKNVNHAVGIIVARPLKN</sequence>
<dbReference type="AlphaFoldDB" id="E0UJN9"/>
<dbReference type="EMBL" id="CP002198">
    <property type="protein sequence ID" value="ADN12283.1"/>
    <property type="molecule type" value="Genomic_DNA"/>
</dbReference>
<reference evidence="2" key="1">
    <citation type="journal article" date="2011" name="MBio">
        <title>Novel metabolic attributes of the genus Cyanothece, comprising a group of unicellular nitrogen-fixing Cyanobacteria.</title>
        <authorList>
            <person name="Bandyopadhyay A."/>
            <person name="Elvitigala T."/>
            <person name="Welsh E."/>
            <person name="Stockel J."/>
            <person name="Liberton M."/>
            <person name="Min H."/>
            <person name="Sherman L.A."/>
            <person name="Pakrasi H.B."/>
        </authorList>
    </citation>
    <scope>NUCLEOTIDE SEQUENCE [LARGE SCALE GENOMIC DNA]</scope>
    <source>
        <strain evidence="2">PCC 7822</strain>
    </source>
</reference>
<dbReference type="HOGENOM" id="CLU_065574_0_1_3"/>
<protein>
    <recommendedName>
        <fullName evidence="3">DUF1460 domain-containing protein</fullName>
    </recommendedName>
</protein>
<dbReference type="SUPFAM" id="SSF54001">
    <property type="entry name" value="Cysteine proteinases"/>
    <property type="match status" value="1"/>
</dbReference>
<dbReference type="Proteomes" id="UP000008206">
    <property type="component" value="Chromosome"/>
</dbReference>
<gene>
    <name evidence="1" type="ordered locus">Cyan7822_0234</name>
</gene>
<dbReference type="KEGG" id="cyj:Cyan7822_0234"/>
<dbReference type="InterPro" id="IPR038765">
    <property type="entry name" value="Papain-like_cys_pep_sf"/>
</dbReference>
<proteinExistence type="predicted"/>